<evidence type="ECO:0000313" key="1">
    <source>
        <dbReference type="EMBL" id="KOR88097.1"/>
    </source>
</evidence>
<accession>A0A0M1P136</accession>
<keyword evidence="2" id="KW-1185">Reference proteome</keyword>
<dbReference type="Proteomes" id="UP000036932">
    <property type="component" value="Unassembled WGS sequence"/>
</dbReference>
<dbReference type="OrthoDB" id="2637485at2"/>
<protein>
    <submittedName>
        <fullName evidence="1">Uncharacterized protein</fullName>
    </submittedName>
</protein>
<dbReference type="PATRIC" id="fig|1705565.3.peg.2336"/>
<reference evidence="2" key="1">
    <citation type="submission" date="2015-08" db="EMBL/GenBank/DDBJ databases">
        <title>Genome sequencing project for genomic taxonomy and phylogenomics of Bacillus-like bacteria.</title>
        <authorList>
            <person name="Liu B."/>
            <person name="Wang J."/>
            <person name="Zhu Y."/>
            <person name="Liu G."/>
            <person name="Chen Q."/>
            <person name="Chen Z."/>
            <person name="Lan J."/>
            <person name="Che J."/>
            <person name="Ge C."/>
            <person name="Shi H."/>
            <person name="Pan Z."/>
            <person name="Liu X."/>
        </authorList>
    </citation>
    <scope>NUCLEOTIDE SEQUENCE [LARGE SCALE GENOMIC DNA]</scope>
    <source>
        <strain evidence="2">FJAT-22460</strain>
    </source>
</reference>
<dbReference type="RefSeq" id="WP_054401198.1">
    <property type="nucleotide sequence ID" value="NZ_LIUT01000001.1"/>
</dbReference>
<dbReference type="AlphaFoldDB" id="A0A0M1P136"/>
<gene>
    <name evidence="1" type="ORF">AM231_02360</name>
</gene>
<comment type="caution">
    <text evidence="1">The sequence shown here is derived from an EMBL/GenBank/DDBJ whole genome shotgun (WGS) entry which is preliminary data.</text>
</comment>
<sequence>MKGLRIPRNHELTLQRRLSSLIGHLVEVNAPNTGLEPGRLQRVFPKNFIKVHGELFVPQSLNSIRVFDVKSPGKTTLVGVRTTFPTRAAFNQIRLVKIGSDYIELLAKDKNRSRILLPLNKVEGIFPVK</sequence>
<name>A0A0M1P136_9BACL</name>
<organism evidence="1 2">
    <name type="scientific">Paenibacillus solani</name>
    <dbReference type="NCBI Taxonomy" id="1705565"/>
    <lineage>
        <taxon>Bacteria</taxon>
        <taxon>Bacillati</taxon>
        <taxon>Bacillota</taxon>
        <taxon>Bacilli</taxon>
        <taxon>Bacillales</taxon>
        <taxon>Paenibacillaceae</taxon>
        <taxon>Paenibacillus</taxon>
    </lineage>
</organism>
<dbReference type="EMBL" id="LIUT01000001">
    <property type="protein sequence ID" value="KOR88097.1"/>
    <property type="molecule type" value="Genomic_DNA"/>
</dbReference>
<evidence type="ECO:0000313" key="2">
    <source>
        <dbReference type="Proteomes" id="UP000036932"/>
    </source>
</evidence>
<proteinExistence type="predicted"/>